<protein>
    <submittedName>
        <fullName evidence="2">Uncharacterized protein</fullName>
    </submittedName>
</protein>
<reference evidence="2" key="1">
    <citation type="journal article" date="2023" name="Science">
        <title>Genome structures resolve the early diversification of teleost fishes.</title>
        <authorList>
            <person name="Parey E."/>
            <person name="Louis A."/>
            <person name="Montfort J."/>
            <person name="Bouchez O."/>
            <person name="Roques C."/>
            <person name="Iampietro C."/>
            <person name="Lluch J."/>
            <person name="Castinel A."/>
            <person name="Donnadieu C."/>
            <person name="Desvignes T."/>
            <person name="Floi Bucao C."/>
            <person name="Jouanno E."/>
            <person name="Wen M."/>
            <person name="Mejri S."/>
            <person name="Dirks R."/>
            <person name="Jansen H."/>
            <person name="Henkel C."/>
            <person name="Chen W.J."/>
            <person name="Zahm M."/>
            <person name="Cabau C."/>
            <person name="Klopp C."/>
            <person name="Thompson A.W."/>
            <person name="Robinson-Rechavi M."/>
            <person name="Braasch I."/>
            <person name="Lecointre G."/>
            <person name="Bobe J."/>
            <person name="Postlethwait J.H."/>
            <person name="Berthelot C."/>
            <person name="Roest Crollius H."/>
            <person name="Guiguen Y."/>
        </authorList>
    </citation>
    <scope>NUCLEOTIDE SEQUENCE</scope>
    <source>
        <strain evidence="2">WJC10195</strain>
    </source>
</reference>
<dbReference type="AlphaFoldDB" id="A0A9Q1FN99"/>
<keyword evidence="3" id="KW-1185">Reference proteome</keyword>
<feature type="compositionally biased region" description="Basic and acidic residues" evidence="1">
    <location>
        <begin position="56"/>
        <end position="71"/>
    </location>
</feature>
<feature type="region of interest" description="Disordered" evidence="1">
    <location>
        <begin position="28"/>
        <end position="82"/>
    </location>
</feature>
<dbReference type="Proteomes" id="UP001152622">
    <property type="component" value="Chromosome 4"/>
</dbReference>
<accession>A0A9Q1FN99</accession>
<evidence type="ECO:0000256" key="1">
    <source>
        <dbReference type="SAM" id="MobiDB-lite"/>
    </source>
</evidence>
<name>A0A9Q1FN99_SYNKA</name>
<sequence length="82" mass="9139">MWFQEGIAVRSAPQDFRTTTRACLLEAEELEARGAGTPEGPGHHNDRVSLPAEQMSHGHRDSVHTDGETDHSPWGQDNAERY</sequence>
<comment type="caution">
    <text evidence="2">The sequence shown here is derived from an EMBL/GenBank/DDBJ whole genome shotgun (WGS) entry which is preliminary data.</text>
</comment>
<evidence type="ECO:0000313" key="2">
    <source>
        <dbReference type="EMBL" id="KAJ8362954.1"/>
    </source>
</evidence>
<dbReference type="EMBL" id="JAINUF010000004">
    <property type="protein sequence ID" value="KAJ8362954.1"/>
    <property type="molecule type" value="Genomic_DNA"/>
</dbReference>
<proteinExistence type="predicted"/>
<organism evidence="2 3">
    <name type="scientific">Synaphobranchus kaupii</name>
    <name type="common">Kaup's arrowtooth eel</name>
    <dbReference type="NCBI Taxonomy" id="118154"/>
    <lineage>
        <taxon>Eukaryota</taxon>
        <taxon>Metazoa</taxon>
        <taxon>Chordata</taxon>
        <taxon>Craniata</taxon>
        <taxon>Vertebrata</taxon>
        <taxon>Euteleostomi</taxon>
        <taxon>Actinopterygii</taxon>
        <taxon>Neopterygii</taxon>
        <taxon>Teleostei</taxon>
        <taxon>Anguilliformes</taxon>
        <taxon>Synaphobranchidae</taxon>
        <taxon>Synaphobranchus</taxon>
    </lineage>
</organism>
<gene>
    <name evidence="2" type="ORF">SKAU_G00117850</name>
</gene>
<evidence type="ECO:0000313" key="3">
    <source>
        <dbReference type="Proteomes" id="UP001152622"/>
    </source>
</evidence>